<dbReference type="Proteomes" id="UP000824089">
    <property type="component" value="Unassembled WGS sequence"/>
</dbReference>
<reference evidence="1" key="2">
    <citation type="journal article" date="2021" name="PeerJ">
        <title>Extensive microbial diversity within the chicken gut microbiome revealed by metagenomics and culture.</title>
        <authorList>
            <person name="Gilroy R."/>
            <person name="Ravi A."/>
            <person name="Getino M."/>
            <person name="Pursley I."/>
            <person name="Horton D.L."/>
            <person name="Alikhan N.F."/>
            <person name="Baker D."/>
            <person name="Gharbi K."/>
            <person name="Hall N."/>
            <person name="Watson M."/>
            <person name="Adriaenssens E.M."/>
            <person name="Foster-Nyarko E."/>
            <person name="Jarju S."/>
            <person name="Secka A."/>
            <person name="Antonio M."/>
            <person name="Oren A."/>
            <person name="Chaudhuri R.R."/>
            <person name="La Ragione R."/>
            <person name="Hildebrand F."/>
            <person name="Pallen M.J."/>
        </authorList>
    </citation>
    <scope>NUCLEOTIDE SEQUENCE</scope>
    <source>
        <strain evidence="1">CHK195-4489</strain>
    </source>
</reference>
<dbReference type="EMBL" id="DVMM01000109">
    <property type="protein sequence ID" value="HIU29703.1"/>
    <property type="molecule type" value="Genomic_DNA"/>
</dbReference>
<comment type="caution">
    <text evidence="1">The sequence shown here is derived from an EMBL/GenBank/DDBJ whole genome shotgun (WGS) entry which is preliminary data.</text>
</comment>
<reference evidence="1" key="1">
    <citation type="submission" date="2020-10" db="EMBL/GenBank/DDBJ databases">
        <authorList>
            <person name="Gilroy R."/>
        </authorList>
    </citation>
    <scope>NUCLEOTIDE SEQUENCE</scope>
    <source>
        <strain evidence="1">CHK195-4489</strain>
    </source>
</reference>
<protein>
    <submittedName>
        <fullName evidence="1">DUF4004 family protein</fullName>
    </submittedName>
</protein>
<sequence>MLISKKDLLDQTGISYGQLYRWKREKLIPEEWFIKRSSFTGQETFFPKTKILARIKAIQELKDKYSLEELARILSPEVSERLFSEKDLRLITEISPNLIPCFLKNFQKQNFTYIDVLFLYAISSFYARHNLQLSDVENICCGIKESLCAIKQTEYLCILLEYADSYFITIKEEKAAVYLDARFKTIDEIRLNDLSAAIKVKYKNKFNFRFDEEPQENIEESKIKEAFT</sequence>
<name>A0A9D1I9H2_9CLOT</name>
<evidence type="ECO:0000313" key="2">
    <source>
        <dbReference type="Proteomes" id="UP000824089"/>
    </source>
</evidence>
<dbReference type="AlphaFoldDB" id="A0A9D1I9H2"/>
<dbReference type="InterPro" id="IPR025063">
    <property type="entry name" value="DUF4004"/>
</dbReference>
<proteinExistence type="predicted"/>
<gene>
    <name evidence="1" type="ORF">IAD50_05340</name>
</gene>
<organism evidence="1 2">
    <name type="scientific">Candidatus Egerieisoma faecipullorum</name>
    <dbReference type="NCBI Taxonomy" id="2840963"/>
    <lineage>
        <taxon>Bacteria</taxon>
        <taxon>Bacillati</taxon>
        <taxon>Bacillota</taxon>
        <taxon>Clostridia</taxon>
        <taxon>Eubacteriales</taxon>
        <taxon>Clostridiaceae</taxon>
        <taxon>Clostridiaceae incertae sedis</taxon>
        <taxon>Candidatus Egerieisoma</taxon>
    </lineage>
</organism>
<evidence type="ECO:0000313" key="1">
    <source>
        <dbReference type="EMBL" id="HIU29703.1"/>
    </source>
</evidence>
<dbReference type="Pfam" id="PF13171">
    <property type="entry name" value="DUF4004"/>
    <property type="match status" value="1"/>
</dbReference>
<accession>A0A9D1I9H2</accession>